<accession>A0ABV9NDA2</accession>
<dbReference type="InterPro" id="IPR040902">
    <property type="entry name" value="AHJR-like"/>
</dbReference>
<feature type="domain" description="REase AHJR-like" evidence="1">
    <location>
        <begin position="10"/>
        <end position="125"/>
    </location>
</feature>
<evidence type="ECO:0000259" key="1">
    <source>
        <dbReference type="Pfam" id="PF18743"/>
    </source>
</evidence>
<evidence type="ECO:0000313" key="2">
    <source>
        <dbReference type="EMBL" id="MFC4724563.1"/>
    </source>
</evidence>
<dbReference type="EMBL" id="JBHSGQ010000002">
    <property type="protein sequence ID" value="MFC4724563.1"/>
    <property type="molecule type" value="Genomic_DNA"/>
</dbReference>
<protein>
    <recommendedName>
        <fullName evidence="1">REase AHJR-like domain-containing protein</fullName>
    </recommendedName>
</protein>
<evidence type="ECO:0000313" key="3">
    <source>
        <dbReference type="Proteomes" id="UP001596024"/>
    </source>
</evidence>
<sequence length="215" mass="23697">MAVSDTSLGEHEAAVLERLRERYTSAGYTFATSIDEMQLPVEFGGYVPDAVASRGDQHVAIEVKIARRPSFQFMPLTRLREIVEQHPGWTFSVAYTNADDLEAGGVAPASSQSINKRLAEIEKLSKTGFLRAAFVMAWPLLEAIAHGPLDQSDIRPLKPGTVVQSLIMEGHLTASDGARLRDLIKLRNQIVHGNLDVEPSQEDVEFMLQTIRSIA</sequence>
<proteinExistence type="predicted"/>
<keyword evidence="3" id="KW-1185">Reference proteome</keyword>
<dbReference type="Proteomes" id="UP001596024">
    <property type="component" value="Unassembled WGS sequence"/>
</dbReference>
<dbReference type="RefSeq" id="WP_371393709.1">
    <property type="nucleotide sequence ID" value="NZ_CP163421.1"/>
</dbReference>
<dbReference type="Pfam" id="PF18743">
    <property type="entry name" value="AHJR-like"/>
    <property type="match status" value="1"/>
</dbReference>
<gene>
    <name evidence="2" type="ORF">ACFPB0_04600</name>
</gene>
<reference evidence="3" key="1">
    <citation type="journal article" date="2019" name="Int. J. Syst. Evol. Microbiol.">
        <title>The Global Catalogue of Microorganisms (GCM) 10K type strain sequencing project: providing services to taxonomists for standard genome sequencing and annotation.</title>
        <authorList>
            <consortium name="The Broad Institute Genomics Platform"/>
            <consortium name="The Broad Institute Genome Sequencing Center for Infectious Disease"/>
            <person name="Wu L."/>
            <person name="Ma J."/>
        </authorList>
    </citation>
    <scope>NUCLEOTIDE SEQUENCE [LARGE SCALE GENOMIC DNA]</scope>
    <source>
        <strain evidence="3">CCUG 62981</strain>
    </source>
</reference>
<comment type="caution">
    <text evidence="2">The sequence shown here is derived from an EMBL/GenBank/DDBJ whole genome shotgun (WGS) entry which is preliminary data.</text>
</comment>
<name>A0ABV9NDA2_9PROT</name>
<organism evidence="2 3">
    <name type="scientific">Glycocaulis abyssi</name>
    <dbReference type="NCBI Taxonomy" id="1433403"/>
    <lineage>
        <taxon>Bacteria</taxon>
        <taxon>Pseudomonadati</taxon>
        <taxon>Pseudomonadota</taxon>
        <taxon>Alphaproteobacteria</taxon>
        <taxon>Maricaulales</taxon>
        <taxon>Maricaulaceae</taxon>
        <taxon>Glycocaulis</taxon>
    </lineage>
</organism>